<keyword evidence="4" id="KW-0547">Nucleotide-binding</keyword>
<evidence type="ECO:0000256" key="1">
    <source>
        <dbReference type="ARBA" id="ARBA00007220"/>
    </source>
</evidence>
<accession>A0AAV8TJB1</accession>
<dbReference type="InterPro" id="IPR000850">
    <property type="entry name" value="Adenylat/UMP-CMP_kin"/>
</dbReference>
<dbReference type="GO" id="GO:0004017">
    <property type="term" value="F:AMP kinase activity"/>
    <property type="evidence" value="ECO:0007669"/>
    <property type="project" value="UniProtKB-EC"/>
</dbReference>
<evidence type="ECO:0000256" key="3">
    <source>
        <dbReference type="ARBA" id="ARBA00022679"/>
    </source>
</evidence>
<name>A0AAV8TJB1_9ROSI</name>
<evidence type="ECO:0000313" key="7">
    <source>
        <dbReference type="EMBL" id="KAJ8766313.1"/>
    </source>
</evidence>
<dbReference type="AlphaFoldDB" id="A0AAV8TJB1"/>
<dbReference type="InterPro" id="IPR027417">
    <property type="entry name" value="P-loop_NTPase"/>
</dbReference>
<keyword evidence="5" id="KW-0418">Kinase</keyword>
<organism evidence="7 8">
    <name type="scientific">Erythroxylum novogranatense</name>
    <dbReference type="NCBI Taxonomy" id="1862640"/>
    <lineage>
        <taxon>Eukaryota</taxon>
        <taxon>Viridiplantae</taxon>
        <taxon>Streptophyta</taxon>
        <taxon>Embryophyta</taxon>
        <taxon>Tracheophyta</taxon>
        <taxon>Spermatophyta</taxon>
        <taxon>Magnoliopsida</taxon>
        <taxon>eudicotyledons</taxon>
        <taxon>Gunneridae</taxon>
        <taxon>Pentapetalae</taxon>
        <taxon>rosids</taxon>
        <taxon>fabids</taxon>
        <taxon>Malpighiales</taxon>
        <taxon>Erythroxylaceae</taxon>
        <taxon>Erythroxylum</taxon>
    </lineage>
</organism>
<dbReference type="Proteomes" id="UP001159364">
    <property type="component" value="Linkage Group LG05"/>
</dbReference>
<keyword evidence="8" id="KW-1185">Reference proteome</keyword>
<evidence type="ECO:0000256" key="2">
    <source>
        <dbReference type="ARBA" id="ARBA00012955"/>
    </source>
</evidence>
<proteinExistence type="inferred from homology"/>
<gene>
    <name evidence="7" type="ORF">K2173_022372</name>
</gene>
<keyword evidence="3" id="KW-0808">Transferase</keyword>
<dbReference type="GO" id="GO:0005524">
    <property type="term" value="F:ATP binding"/>
    <property type="evidence" value="ECO:0007669"/>
    <property type="project" value="InterPro"/>
</dbReference>
<comment type="caution">
    <text evidence="7">The sequence shown here is derived from an EMBL/GenBank/DDBJ whole genome shotgun (WGS) entry which is preliminary data.</text>
</comment>
<evidence type="ECO:0000256" key="5">
    <source>
        <dbReference type="ARBA" id="ARBA00022777"/>
    </source>
</evidence>
<dbReference type="Pfam" id="PF00406">
    <property type="entry name" value="ADK"/>
    <property type="match status" value="1"/>
</dbReference>
<evidence type="ECO:0000313" key="8">
    <source>
        <dbReference type="Proteomes" id="UP001159364"/>
    </source>
</evidence>
<dbReference type="EC" id="2.7.4.3" evidence="2"/>
<sequence>MSTLLRQELNPHSSVYKQIAKSVNERKLVPEDVIFGLLSKRLEEGYRKGETGFILDDIPRTRVQAILDQITNIDLVVNFKCEVKFDRKLVPIFLCNYATMHEKQVAIVKL</sequence>
<comment type="similarity">
    <text evidence="1">Belongs to the adenylate kinase family.</text>
</comment>
<protein>
    <recommendedName>
        <fullName evidence="2">adenylate kinase</fullName>
        <ecNumber evidence="2">2.7.4.3</ecNumber>
    </recommendedName>
    <alternativeName>
        <fullName evidence="6">ATP:AMP phosphotransferase</fullName>
    </alternativeName>
</protein>
<reference evidence="7 8" key="1">
    <citation type="submission" date="2021-09" db="EMBL/GenBank/DDBJ databases">
        <title>Genomic insights and catalytic innovation underlie evolution of tropane alkaloids biosynthesis.</title>
        <authorList>
            <person name="Wang Y.-J."/>
            <person name="Tian T."/>
            <person name="Huang J.-P."/>
            <person name="Huang S.-X."/>
        </authorList>
    </citation>
    <scope>NUCLEOTIDE SEQUENCE [LARGE SCALE GENOMIC DNA]</scope>
    <source>
        <strain evidence="7">KIB-2018</strain>
        <tissue evidence="7">Leaf</tissue>
    </source>
</reference>
<evidence type="ECO:0000256" key="6">
    <source>
        <dbReference type="ARBA" id="ARBA00031517"/>
    </source>
</evidence>
<dbReference type="EMBL" id="JAIWQS010000005">
    <property type="protein sequence ID" value="KAJ8766313.1"/>
    <property type="molecule type" value="Genomic_DNA"/>
</dbReference>
<evidence type="ECO:0000256" key="4">
    <source>
        <dbReference type="ARBA" id="ARBA00022741"/>
    </source>
</evidence>
<dbReference type="PANTHER" id="PTHR23359">
    <property type="entry name" value="NUCLEOTIDE KINASE"/>
    <property type="match status" value="1"/>
</dbReference>
<dbReference type="Gene3D" id="3.40.50.300">
    <property type="entry name" value="P-loop containing nucleotide triphosphate hydrolases"/>
    <property type="match status" value="1"/>
</dbReference>